<accession>A0ABQ7LQF4</accession>
<reference evidence="1 2" key="1">
    <citation type="submission" date="2021-03" db="EMBL/GenBank/DDBJ databases">
        <authorList>
            <person name="King G.J."/>
            <person name="Bancroft I."/>
            <person name="Baten A."/>
            <person name="Bloomfield J."/>
            <person name="Borpatragohain P."/>
            <person name="He Z."/>
            <person name="Irish N."/>
            <person name="Irwin J."/>
            <person name="Liu K."/>
            <person name="Mauleon R.P."/>
            <person name="Moore J."/>
            <person name="Morris R."/>
            <person name="Ostergaard L."/>
            <person name="Wang B."/>
            <person name="Wells R."/>
        </authorList>
    </citation>
    <scope>NUCLEOTIDE SEQUENCE [LARGE SCALE GENOMIC DNA]</scope>
    <source>
        <strain evidence="1">R-o-18</strain>
        <tissue evidence="1">Leaf</tissue>
    </source>
</reference>
<dbReference type="Proteomes" id="UP000823674">
    <property type="component" value="Chromosome A08"/>
</dbReference>
<proteinExistence type="predicted"/>
<organism evidence="1 2">
    <name type="scientific">Brassica rapa subsp. trilocularis</name>
    <dbReference type="NCBI Taxonomy" id="1813537"/>
    <lineage>
        <taxon>Eukaryota</taxon>
        <taxon>Viridiplantae</taxon>
        <taxon>Streptophyta</taxon>
        <taxon>Embryophyta</taxon>
        <taxon>Tracheophyta</taxon>
        <taxon>Spermatophyta</taxon>
        <taxon>Magnoliopsida</taxon>
        <taxon>eudicotyledons</taxon>
        <taxon>Gunneridae</taxon>
        <taxon>Pentapetalae</taxon>
        <taxon>rosids</taxon>
        <taxon>malvids</taxon>
        <taxon>Brassicales</taxon>
        <taxon>Brassicaceae</taxon>
        <taxon>Brassiceae</taxon>
        <taxon>Brassica</taxon>
    </lineage>
</organism>
<protein>
    <submittedName>
        <fullName evidence="1">Uncharacterized protein</fullName>
    </submittedName>
</protein>
<keyword evidence="2" id="KW-1185">Reference proteome</keyword>
<evidence type="ECO:0000313" key="2">
    <source>
        <dbReference type="Proteomes" id="UP000823674"/>
    </source>
</evidence>
<dbReference type="EMBL" id="JADBGQ010000007">
    <property type="protein sequence ID" value="KAG5388779.1"/>
    <property type="molecule type" value="Genomic_DNA"/>
</dbReference>
<comment type="caution">
    <text evidence="1">The sequence shown here is derived from an EMBL/GenBank/DDBJ whole genome shotgun (WGS) entry which is preliminary data.</text>
</comment>
<evidence type="ECO:0000313" key="1">
    <source>
        <dbReference type="EMBL" id="KAG5388779.1"/>
    </source>
</evidence>
<name>A0ABQ7LQF4_BRACM</name>
<sequence>MIELSCRILRASYIRLDVITWEVSNRSVYISSQYETFSELEPKLDHGGVSAVPVMMGITVETWLCLEIMVKNKFLKVSTKGLCVKKFHVHN</sequence>
<gene>
    <name evidence="1" type="primary">A08g505150.1_BraROA</name>
    <name evidence="1" type="ORF">IGI04_030320</name>
</gene>